<organism evidence="3">
    <name type="scientific">Heliothis virescens</name>
    <name type="common">Tobacco budworm moth</name>
    <dbReference type="NCBI Taxonomy" id="7102"/>
    <lineage>
        <taxon>Eukaryota</taxon>
        <taxon>Metazoa</taxon>
        <taxon>Ecdysozoa</taxon>
        <taxon>Arthropoda</taxon>
        <taxon>Hexapoda</taxon>
        <taxon>Insecta</taxon>
        <taxon>Pterygota</taxon>
        <taxon>Neoptera</taxon>
        <taxon>Endopterygota</taxon>
        <taxon>Lepidoptera</taxon>
        <taxon>Glossata</taxon>
        <taxon>Ditrysia</taxon>
        <taxon>Noctuoidea</taxon>
        <taxon>Noctuidae</taxon>
        <taxon>Heliothinae</taxon>
        <taxon>Heliothis</taxon>
    </lineage>
</organism>
<dbReference type="InterPro" id="IPR036291">
    <property type="entry name" value="NAD(P)-bd_dom_sf"/>
</dbReference>
<comment type="caution">
    <text evidence="3">The sequence shown here is derived from an EMBL/GenBank/DDBJ whole genome shotgun (WGS) entry which is preliminary data.</text>
</comment>
<keyword evidence="2" id="KW-0472">Membrane</keyword>
<dbReference type="PRINTS" id="PR00081">
    <property type="entry name" value="GDHRDH"/>
</dbReference>
<keyword evidence="1" id="KW-0560">Oxidoreductase</keyword>
<evidence type="ECO:0000256" key="2">
    <source>
        <dbReference type="SAM" id="Phobius"/>
    </source>
</evidence>
<evidence type="ECO:0000313" key="3">
    <source>
        <dbReference type="EMBL" id="PCG65664.1"/>
    </source>
</evidence>
<dbReference type="Pfam" id="PF00106">
    <property type="entry name" value="adh_short"/>
    <property type="match status" value="1"/>
</dbReference>
<name>A0A2A4J2B2_HELVI</name>
<dbReference type="PANTHER" id="PTHR43157:SF31">
    <property type="entry name" value="PHOSPHATIDYLINOSITOL-GLYCAN BIOSYNTHESIS CLASS F PROTEIN"/>
    <property type="match status" value="1"/>
</dbReference>
<dbReference type="Gene3D" id="3.40.50.720">
    <property type="entry name" value="NAD(P)-binding Rossmann-like Domain"/>
    <property type="match status" value="1"/>
</dbReference>
<dbReference type="CDD" id="cd05327">
    <property type="entry name" value="retinol-DH_like_SDR_c_like"/>
    <property type="match status" value="1"/>
</dbReference>
<dbReference type="InterPro" id="IPR002347">
    <property type="entry name" value="SDR_fam"/>
</dbReference>
<dbReference type="PANTHER" id="PTHR43157">
    <property type="entry name" value="PHOSPHATIDYLINOSITOL-GLYCAN BIOSYNTHESIS CLASS F PROTEIN-RELATED"/>
    <property type="match status" value="1"/>
</dbReference>
<dbReference type="STRING" id="7102.A0A2A4J2B2"/>
<evidence type="ECO:0008006" key="4">
    <source>
        <dbReference type="Google" id="ProtNLM"/>
    </source>
</evidence>
<gene>
    <name evidence="3" type="ORF">B5V51_8855</name>
</gene>
<dbReference type="GO" id="GO:0016491">
    <property type="term" value="F:oxidoreductase activity"/>
    <property type="evidence" value="ECO:0007669"/>
    <property type="project" value="UniProtKB-KW"/>
</dbReference>
<accession>A0A2A4J2B2</accession>
<protein>
    <recommendedName>
        <fullName evidence="4">Short-chain dehydrogenase</fullName>
    </recommendedName>
</protein>
<dbReference type="EMBL" id="NWSH01003932">
    <property type="protein sequence ID" value="PCG65664.1"/>
    <property type="molecule type" value="Genomic_DNA"/>
</dbReference>
<dbReference type="SUPFAM" id="SSF51735">
    <property type="entry name" value="NAD(P)-binding Rossmann-fold domains"/>
    <property type="match status" value="1"/>
</dbReference>
<proteinExistence type="predicted"/>
<reference evidence="3" key="1">
    <citation type="submission" date="2017-09" db="EMBL/GenBank/DDBJ databases">
        <title>Contemporary evolution of a Lepidopteran species, Heliothis virescens, in response to modern agricultural practices.</title>
        <authorList>
            <person name="Fritz M.L."/>
            <person name="Deyonke A.M."/>
            <person name="Papanicolaou A."/>
            <person name="Micinski S."/>
            <person name="Westbrook J."/>
            <person name="Gould F."/>
        </authorList>
    </citation>
    <scope>NUCLEOTIDE SEQUENCE [LARGE SCALE GENOMIC DNA]</scope>
    <source>
        <strain evidence="3">HvINT-</strain>
        <tissue evidence="3">Whole body</tissue>
    </source>
</reference>
<keyword evidence="2" id="KW-1133">Transmembrane helix</keyword>
<keyword evidence="2" id="KW-0812">Transmembrane</keyword>
<dbReference type="AlphaFoldDB" id="A0A2A4J2B2"/>
<sequence length="335" mass="37478">MVPSTVVYVAAVPISVIVALGLLRKWRARKWATCASNTCLRGKTFLITGANSGIGYETAKALVRRKGRVIFACRDIGKAKEAIALIRKEQPNGGEMIPMQLDLSSFESIEKFVEIVKAGFHKIDVLINNAGVVVPLKEDLKTKEGFEIHLGVNHLGHFYLTNLLMDLLKRATPSRIVVLSSTLHERGNIDFDDLNLRQQIEQAKKTGGNARHNPGYCNSKLMNAYFGRALACNLRNSGIDVHLVCPGFCATNLFRHSIKWYHYILMAPILLAFMKTAKQGSETVIFCATDHSIEGKTGKFYRECAEYNSKFNFDKDVETKLWTVSEELVKARKPL</sequence>
<feature type="transmembrane region" description="Helical" evidence="2">
    <location>
        <begin position="6"/>
        <end position="23"/>
    </location>
</feature>
<evidence type="ECO:0000256" key="1">
    <source>
        <dbReference type="ARBA" id="ARBA00023002"/>
    </source>
</evidence>